<accession>A0A0D8X713</accession>
<keyword evidence="2" id="KW-1185">Reference proteome</keyword>
<protein>
    <submittedName>
        <fullName evidence="1">Uncharacterized protein</fullName>
    </submittedName>
</protein>
<dbReference type="AlphaFoldDB" id="A0A0D8X713"/>
<proteinExistence type="predicted"/>
<sequence length="96" mass="11282">MCSAFYQNLSKPPVYRTLEIGDSGEVSFAYLQNFISSHQMRLVTPFELQILQLQKITCFGGYWLIFLSENRFRNRRFIEKRIGESGEVSFAYLQNL</sequence>
<evidence type="ECO:0000313" key="2">
    <source>
        <dbReference type="Proteomes" id="UP000053766"/>
    </source>
</evidence>
<evidence type="ECO:0000313" key="1">
    <source>
        <dbReference type="EMBL" id="KJH40298.1"/>
    </source>
</evidence>
<name>A0A0D8X713_DICVI</name>
<organism evidence="1 2">
    <name type="scientific">Dictyocaulus viviparus</name>
    <name type="common">Bovine lungworm</name>
    <dbReference type="NCBI Taxonomy" id="29172"/>
    <lineage>
        <taxon>Eukaryota</taxon>
        <taxon>Metazoa</taxon>
        <taxon>Ecdysozoa</taxon>
        <taxon>Nematoda</taxon>
        <taxon>Chromadorea</taxon>
        <taxon>Rhabditida</taxon>
        <taxon>Rhabditina</taxon>
        <taxon>Rhabditomorpha</taxon>
        <taxon>Strongyloidea</taxon>
        <taxon>Metastrongylidae</taxon>
        <taxon>Dictyocaulus</taxon>
    </lineage>
</organism>
<reference evidence="1 2" key="1">
    <citation type="submission" date="2013-11" db="EMBL/GenBank/DDBJ databases">
        <title>Draft genome of the bovine lungworm Dictyocaulus viviparus.</title>
        <authorList>
            <person name="Mitreva M."/>
        </authorList>
    </citation>
    <scope>NUCLEOTIDE SEQUENCE [LARGE SCALE GENOMIC DNA]</scope>
    <source>
        <strain evidence="1 2">HannoverDv2000</strain>
    </source>
</reference>
<reference evidence="2" key="2">
    <citation type="journal article" date="2016" name="Sci. Rep.">
        <title>Dictyocaulus viviparus genome, variome and transcriptome elucidate lungworm biology and support future intervention.</title>
        <authorList>
            <person name="McNulty S.N."/>
            <person name="Strube C."/>
            <person name="Rosa B.A."/>
            <person name="Martin J.C."/>
            <person name="Tyagi R."/>
            <person name="Choi Y.J."/>
            <person name="Wang Q."/>
            <person name="Hallsworth Pepin K."/>
            <person name="Zhang X."/>
            <person name="Ozersky P."/>
            <person name="Wilson R.K."/>
            <person name="Sternberg P.W."/>
            <person name="Gasser R.B."/>
            <person name="Mitreva M."/>
        </authorList>
    </citation>
    <scope>NUCLEOTIDE SEQUENCE [LARGE SCALE GENOMIC DNA]</scope>
    <source>
        <strain evidence="2">HannoverDv2000</strain>
    </source>
</reference>
<dbReference type="Proteomes" id="UP000053766">
    <property type="component" value="Unassembled WGS sequence"/>
</dbReference>
<dbReference type="EMBL" id="KN717404">
    <property type="protein sequence ID" value="KJH40298.1"/>
    <property type="molecule type" value="Genomic_DNA"/>
</dbReference>
<gene>
    <name evidence="1" type="ORF">DICVIV_13761</name>
</gene>